<dbReference type="Proteomes" id="UP000887565">
    <property type="component" value="Unplaced"/>
</dbReference>
<dbReference type="WBParaSite" id="nRc.2.0.1.t14886-RA">
    <property type="protein sequence ID" value="nRc.2.0.1.t14886-RA"/>
    <property type="gene ID" value="nRc.2.0.1.g14886"/>
</dbReference>
<protein>
    <submittedName>
        <fullName evidence="2">Uncharacterized protein</fullName>
    </submittedName>
</protein>
<organism evidence="1 2">
    <name type="scientific">Romanomermis culicivorax</name>
    <name type="common">Nematode worm</name>
    <dbReference type="NCBI Taxonomy" id="13658"/>
    <lineage>
        <taxon>Eukaryota</taxon>
        <taxon>Metazoa</taxon>
        <taxon>Ecdysozoa</taxon>
        <taxon>Nematoda</taxon>
        <taxon>Enoplea</taxon>
        <taxon>Dorylaimia</taxon>
        <taxon>Mermithida</taxon>
        <taxon>Mermithoidea</taxon>
        <taxon>Mermithidae</taxon>
        <taxon>Romanomermis</taxon>
    </lineage>
</organism>
<evidence type="ECO:0000313" key="2">
    <source>
        <dbReference type="WBParaSite" id="nRc.2.0.1.t14886-RA"/>
    </source>
</evidence>
<accession>A0A915ILP3</accession>
<sequence>MVPDILPAAISLPKEMDVDVNPVTHAMTKKNISQPTLSNSIPLAADYAPPPVEAITIASNEEVSRAQAADPTITALIASLQIHNITKPPPIFFTENGLLYRQIKDIKQLVVPTSVVDQTLHQFHGPKILNHQGSSIILRNGSLGTLSPIKRLQPSSNSS</sequence>
<reference evidence="2" key="1">
    <citation type="submission" date="2022-11" db="UniProtKB">
        <authorList>
            <consortium name="WormBaseParasite"/>
        </authorList>
    </citation>
    <scope>IDENTIFICATION</scope>
</reference>
<proteinExistence type="predicted"/>
<name>A0A915ILP3_ROMCU</name>
<keyword evidence="1" id="KW-1185">Reference proteome</keyword>
<evidence type="ECO:0000313" key="1">
    <source>
        <dbReference type="Proteomes" id="UP000887565"/>
    </source>
</evidence>
<dbReference type="AlphaFoldDB" id="A0A915ILP3"/>